<dbReference type="GO" id="GO:0020037">
    <property type="term" value="F:heme binding"/>
    <property type="evidence" value="ECO:0007669"/>
    <property type="project" value="InterPro"/>
</dbReference>
<dbReference type="Pfam" id="PF03098">
    <property type="entry name" value="An_peroxidase"/>
    <property type="match status" value="2"/>
</dbReference>
<reference evidence="13" key="1">
    <citation type="submission" date="2023-06" db="EMBL/GenBank/DDBJ databases">
        <authorList>
            <person name="Delattre M."/>
        </authorList>
    </citation>
    <scope>NUCLEOTIDE SEQUENCE</scope>
    <source>
        <strain evidence="13">AF72</strain>
    </source>
</reference>
<sequence length="1478" mass="165901">MPSMRIVLMVVLLLLVVPQPIIADEGNETNNSKMLPTGSTTNDPKTTLLPEKSPPPQVQGDSTPSPSPMSSSSSPVKPLNQATVRQILEAAREDVDHLFNKTEPSLATRAATKAGTVMLKFWGSNRSAKELSYSALVSQIASQQLVSRGASREQLEKAQLKGSALAEICPQNAIEECIPGKYRSYSGHCNNVRHALWGANLQPMQRMGRAAYRDGIAIPRGTSRHDGLPSGFEVSSLFGRPERVHGSCSLFTTAWASFIYDDLSLAGNSHLTRGTSRYFTTVQPPPVPCCDDEVEHPDCFPIKNQDREDEKCLPYARTLAAPRENCSLGPREQSNTRCFRTGHPRANQLPTLAALYALWMRQHNHIADGLKRVNPHWGDEKLFQEARRVVVAQLQHITYNEMLPMLVGKEGLRRNGLALRHRGYDSDYDMDVDPTVLNEFAAAIGQFFYTLHPPTVQYLDEHGDVAREDDLRQAFNNPSQLHSRGALDGVVRFLAQRQINEPGLQMADAMRHNFLGVKGLDLAAIIIQMGRDHGLASYSKWRKWCGLSVPRDWRQFADEVQNVTLVDALAQVYRRVEDVDLFVGGLMESPVKGALLGPTFGCITTRQFYNTRRGDRFWYENFFVPSAFTIEQLEELRKTTLARIVCDNSEPGLQMQPHLFNVPDQWGNCLVDCNSTVIPKIDFSAWADEEPELKLPITKATLEKAIRLGYEQYERLEKAEKGRIAAQGNRGDLPAALLSHSLLMAPKKESLDIARTAGILSETTRILVDGSQLNPEERLPQSLDISTLKQLLPGVDVAKVVGNFTPFLGRDNPKREECLPEPLPCDHTTKYRTFSGWCNNLKFPKYGNAFGSMRRLLDPAYDDGFDHPRTKAKSGKTLPSARKISNVVHADAPNFHVKFTHMVMQFGQILDHDMMHSPISRGPGNTILNCSECDSYQKLSVHCFPIKIDQGDPFFPATYPDGRPRCMPFARSLLGQLTLGYRNQLNQLTSYLDASTIYGSTQCEANKLRLFSRGLLNFTNLGFNKEALPQGPQERDCRSILKDPKARCFEAGDERVNEQPGLAVIHTIFLREHNRMATELRKLNNFWSDEQLYQETRRIMIAKLQHIIFAEWLPVVLGCETMARYDLMPKKNGYYTEYDPHCDASITQEMSTSAFRFGHTLIRAMFPRMNAAFGNETEPVVLKDHFANPLPLYNKTVGHMESLLMGLVGAHSMAFDRHITDAVRNHLFAKPGGPLTGIDLPAVNIQRGRDHGVQPYNAYREICGFPRAHRFADLKDTMDKEAIEALEKVYESVDDIDLFPGLMSERPLKGALVGPMLACIIAEQMQRLKKCDRFYYENDQPSTRFTPGQLAEIRKSSLAAMFCQNSQWASQIQPNVFLMADELSNSPITCSEVPQVDLTEWVDRQWCVIGDRVVGRGKTARAMPCVTCTCTADGPECHPMIVEKCESLLDTYLLSDIATDTSCVIQCSKLLREQKGRL</sequence>
<dbReference type="Gene3D" id="1.10.640.10">
    <property type="entry name" value="Haem peroxidase domain superfamily, animal type"/>
    <property type="match status" value="3"/>
</dbReference>
<evidence type="ECO:0000256" key="10">
    <source>
        <dbReference type="PIRSR" id="PIRSR619791-2"/>
    </source>
</evidence>
<keyword evidence="8 10" id="KW-0408">Iron</keyword>
<gene>
    <name evidence="13" type="ORF">MSPICULIGERA_LOCUS17963</name>
</gene>
<dbReference type="GO" id="GO:0046872">
    <property type="term" value="F:metal ion binding"/>
    <property type="evidence" value="ECO:0007669"/>
    <property type="project" value="UniProtKB-KW"/>
</dbReference>
<keyword evidence="5 10" id="KW-0479">Metal-binding</keyword>
<feature type="binding site" description="axial binding residue" evidence="10">
    <location>
        <position position="1159"/>
    </location>
    <ligand>
        <name>heme b</name>
        <dbReference type="ChEBI" id="CHEBI:60344"/>
    </ligand>
    <ligandPart>
        <name>Fe</name>
        <dbReference type="ChEBI" id="CHEBI:18248"/>
    </ligandPart>
</feature>
<dbReference type="PROSITE" id="PS50292">
    <property type="entry name" value="PEROXIDASE_3"/>
    <property type="match status" value="2"/>
</dbReference>
<accession>A0AA36D298</accession>
<dbReference type="InterPro" id="IPR019791">
    <property type="entry name" value="Haem_peroxidase_animal"/>
</dbReference>
<dbReference type="PANTHER" id="PTHR11475">
    <property type="entry name" value="OXIDASE/PEROXIDASE"/>
    <property type="match status" value="1"/>
</dbReference>
<dbReference type="GO" id="GO:0006979">
    <property type="term" value="P:response to oxidative stress"/>
    <property type="evidence" value="ECO:0007669"/>
    <property type="project" value="InterPro"/>
</dbReference>
<evidence type="ECO:0000256" key="1">
    <source>
        <dbReference type="ARBA" id="ARBA00000189"/>
    </source>
</evidence>
<feature type="signal peptide" evidence="12">
    <location>
        <begin position="1"/>
        <end position="23"/>
    </location>
</feature>
<proteinExistence type="predicted"/>
<keyword evidence="4 10" id="KW-0349">Heme</keyword>
<dbReference type="Proteomes" id="UP001177023">
    <property type="component" value="Unassembled WGS sequence"/>
</dbReference>
<dbReference type="GO" id="GO:0140825">
    <property type="term" value="F:lactoperoxidase activity"/>
    <property type="evidence" value="ECO:0007669"/>
    <property type="project" value="UniProtKB-EC"/>
</dbReference>
<dbReference type="FunFam" id="1.10.640.10:FF:000007">
    <property type="entry name" value="Peroxidase mlt-7"/>
    <property type="match status" value="1"/>
</dbReference>
<evidence type="ECO:0000256" key="8">
    <source>
        <dbReference type="ARBA" id="ARBA00023004"/>
    </source>
</evidence>
<evidence type="ECO:0000256" key="9">
    <source>
        <dbReference type="ARBA" id="ARBA00023157"/>
    </source>
</evidence>
<dbReference type="EMBL" id="CATQJA010002657">
    <property type="protein sequence ID" value="CAJ0579757.1"/>
    <property type="molecule type" value="Genomic_DNA"/>
</dbReference>
<evidence type="ECO:0000256" key="11">
    <source>
        <dbReference type="SAM" id="MobiDB-lite"/>
    </source>
</evidence>
<feature type="region of interest" description="Disordered" evidence="11">
    <location>
        <begin position="24"/>
        <end position="79"/>
    </location>
</feature>
<dbReference type="InterPro" id="IPR037120">
    <property type="entry name" value="Haem_peroxidase_sf_animal"/>
</dbReference>
<evidence type="ECO:0000313" key="13">
    <source>
        <dbReference type="EMBL" id="CAJ0579757.1"/>
    </source>
</evidence>
<feature type="chain" id="PRO_5041342273" description="peroxidase" evidence="12">
    <location>
        <begin position="24"/>
        <end position="1478"/>
    </location>
</feature>
<evidence type="ECO:0000256" key="4">
    <source>
        <dbReference type="ARBA" id="ARBA00022617"/>
    </source>
</evidence>
<dbReference type="SUPFAM" id="SSF48113">
    <property type="entry name" value="Heme-dependent peroxidases"/>
    <property type="match status" value="2"/>
</dbReference>
<keyword evidence="14" id="KW-1185">Reference proteome</keyword>
<evidence type="ECO:0000256" key="5">
    <source>
        <dbReference type="ARBA" id="ARBA00022723"/>
    </source>
</evidence>
<feature type="compositionally biased region" description="Polar residues" evidence="11">
    <location>
        <begin position="28"/>
        <end position="45"/>
    </location>
</feature>
<name>A0AA36D298_9BILA</name>
<evidence type="ECO:0000256" key="3">
    <source>
        <dbReference type="ARBA" id="ARBA00022559"/>
    </source>
</evidence>
<keyword evidence="7" id="KW-0560">Oxidoreductase</keyword>
<dbReference type="EC" id="1.11.1.7" evidence="2"/>
<dbReference type="CDD" id="cd09823">
    <property type="entry name" value="peroxinectin_like"/>
    <property type="match status" value="2"/>
</dbReference>
<evidence type="ECO:0000256" key="12">
    <source>
        <dbReference type="SAM" id="SignalP"/>
    </source>
</evidence>
<protein>
    <recommendedName>
        <fullName evidence="2">peroxidase</fullName>
        <ecNumber evidence="2">1.11.1.7</ecNumber>
    </recommendedName>
</protein>
<dbReference type="InterPro" id="IPR010255">
    <property type="entry name" value="Haem_peroxidase_sf"/>
</dbReference>
<keyword evidence="9" id="KW-1015">Disulfide bond</keyword>
<dbReference type="PANTHER" id="PTHR11475:SF131">
    <property type="entry name" value="PEROXIDASE"/>
    <property type="match status" value="1"/>
</dbReference>
<keyword evidence="6 12" id="KW-0732">Signal</keyword>
<feature type="compositionally biased region" description="Low complexity" evidence="11">
    <location>
        <begin position="62"/>
        <end position="75"/>
    </location>
</feature>
<feature type="non-terminal residue" evidence="13">
    <location>
        <position position="1478"/>
    </location>
</feature>
<dbReference type="PRINTS" id="PR00457">
    <property type="entry name" value="ANPEROXIDASE"/>
</dbReference>
<organism evidence="13 14">
    <name type="scientific">Mesorhabditis spiculigera</name>
    <dbReference type="NCBI Taxonomy" id="96644"/>
    <lineage>
        <taxon>Eukaryota</taxon>
        <taxon>Metazoa</taxon>
        <taxon>Ecdysozoa</taxon>
        <taxon>Nematoda</taxon>
        <taxon>Chromadorea</taxon>
        <taxon>Rhabditida</taxon>
        <taxon>Rhabditina</taxon>
        <taxon>Rhabditomorpha</taxon>
        <taxon>Rhabditoidea</taxon>
        <taxon>Rhabditidae</taxon>
        <taxon>Mesorhabditinae</taxon>
        <taxon>Mesorhabditis</taxon>
    </lineage>
</organism>
<evidence type="ECO:0000256" key="2">
    <source>
        <dbReference type="ARBA" id="ARBA00012313"/>
    </source>
</evidence>
<evidence type="ECO:0000256" key="6">
    <source>
        <dbReference type="ARBA" id="ARBA00022729"/>
    </source>
</evidence>
<keyword evidence="3" id="KW-0575">Peroxidase</keyword>
<comment type="caution">
    <text evidence="13">The sequence shown here is derived from an EMBL/GenBank/DDBJ whole genome shotgun (WGS) entry which is preliminary data.</text>
</comment>
<evidence type="ECO:0000256" key="7">
    <source>
        <dbReference type="ARBA" id="ARBA00023002"/>
    </source>
</evidence>
<comment type="catalytic activity">
    <reaction evidence="1">
        <text>2 a phenolic donor + H2O2 = 2 a phenolic radical donor + 2 H2O</text>
        <dbReference type="Rhea" id="RHEA:56136"/>
        <dbReference type="ChEBI" id="CHEBI:15377"/>
        <dbReference type="ChEBI" id="CHEBI:16240"/>
        <dbReference type="ChEBI" id="CHEBI:139520"/>
        <dbReference type="ChEBI" id="CHEBI:139521"/>
        <dbReference type="EC" id="1.11.1.7"/>
    </reaction>
</comment>
<dbReference type="FunFam" id="1.10.640.10:FF:000006">
    <property type="entry name" value="Double oxidase: two peroxidase domains"/>
    <property type="match status" value="1"/>
</dbReference>
<evidence type="ECO:0000313" key="14">
    <source>
        <dbReference type="Proteomes" id="UP001177023"/>
    </source>
</evidence>